<dbReference type="PANTHER" id="PTHR33048:SF155">
    <property type="entry name" value="INTEGRAL MEMBRANE PROTEIN"/>
    <property type="match status" value="1"/>
</dbReference>
<evidence type="ECO:0000256" key="7">
    <source>
        <dbReference type="SAM" id="Phobius"/>
    </source>
</evidence>
<dbReference type="InterPro" id="IPR052337">
    <property type="entry name" value="SAT4-like"/>
</dbReference>
<dbReference type="Pfam" id="PF20684">
    <property type="entry name" value="Fung_rhodopsin"/>
    <property type="match status" value="1"/>
</dbReference>
<dbReference type="OrthoDB" id="5331848at2759"/>
<dbReference type="GO" id="GO:0016020">
    <property type="term" value="C:membrane"/>
    <property type="evidence" value="ECO:0007669"/>
    <property type="project" value="UniProtKB-SubCell"/>
</dbReference>
<evidence type="ECO:0000256" key="2">
    <source>
        <dbReference type="ARBA" id="ARBA00022692"/>
    </source>
</evidence>
<evidence type="ECO:0000259" key="8">
    <source>
        <dbReference type="Pfam" id="PF20684"/>
    </source>
</evidence>
<keyword evidence="4 7" id="KW-0472">Membrane</keyword>
<keyword evidence="10" id="KW-1185">Reference proteome</keyword>
<feature type="compositionally biased region" description="Basic and acidic residues" evidence="6">
    <location>
        <begin position="339"/>
        <end position="348"/>
    </location>
</feature>
<evidence type="ECO:0000256" key="1">
    <source>
        <dbReference type="ARBA" id="ARBA00004141"/>
    </source>
</evidence>
<dbReference type="EMBL" id="CAJPDT010000058">
    <property type="protein sequence ID" value="CAF9930693.1"/>
    <property type="molecule type" value="Genomic_DNA"/>
</dbReference>
<feature type="region of interest" description="Disordered" evidence="6">
    <location>
        <begin position="277"/>
        <end position="316"/>
    </location>
</feature>
<gene>
    <name evidence="9" type="ORF">IMSHALPRED_008254</name>
</gene>
<comment type="caution">
    <text evidence="9">The sequence shown here is derived from an EMBL/GenBank/DDBJ whole genome shotgun (WGS) entry which is preliminary data.</text>
</comment>
<evidence type="ECO:0000313" key="9">
    <source>
        <dbReference type="EMBL" id="CAF9930693.1"/>
    </source>
</evidence>
<protein>
    <recommendedName>
        <fullName evidence="8">Rhodopsin domain-containing protein</fullName>
    </recommendedName>
</protein>
<evidence type="ECO:0000256" key="6">
    <source>
        <dbReference type="SAM" id="MobiDB-lite"/>
    </source>
</evidence>
<dbReference type="PANTHER" id="PTHR33048">
    <property type="entry name" value="PTH11-LIKE INTEGRAL MEMBRANE PROTEIN (AFU_ORTHOLOGUE AFUA_5G11245)"/>
    <property type="match status" value="1"/>
</dbReference>
<feature type="domain" description="Rhodopsin" evidence="8">
    <location>
        <begin position="38"/>
        <end position="271"/>
    </location>
</feature>
<dbReference type="InterPro" id="IPR049326">
    <property type="entry name" value="Rhodopsin_dom_fungi"/>
</dbReference>
<feature type="transmembrane region" description="Helical" evidence="7">
    <location>
        <begin position="97"/>
        <end position="120"/>
    </location>
</feature>
<dbReference type="AlphaFoldDB" id="A0A8H3FTQ1"/>
<reference evidence="9" key="1">
    <citation type="submission" date="2021-03" db="EMBL/GenBank/DDBJ databases">
        <authorList>
            <person name="Tagirdzhanova G."/>
        </authorList>
    </citation>
    <scope>NUCLEOTIDE SEQUENCE</scope>
</reference>
<evidence type="ECO:0000256" key="4">
    <source>
        <dbReference type="ARBA" id="ARBA00023136"/>
    </source>
</evidence>
<feature type="transmembrane region" description="Helical" evidence="7">
    <location>
        <begin position="180"/>
        <end position="204"/>
    </location>
</feature>
<name>A0A8H3FTQ1_9LECA</name>
<comment type="subcellular location">
    <subcellularLocation>
        <location evidence="1">Membrane</location>
        <topology evidence="1">Multi-pass membrane protein</topology>
    </subcellularLocation>
</comment>
<feature type="transmembrane region" description="Helical" evidence="7">
    <location>
        <begin position="132"/>
        <end position="153"/>
    </location>
</feature>
<feature type="transmembrane region" description="Helical" evidence="7">
    <location>
        <begin position="23"/>
        <end position="42"/>
    </location>
</feature>
<sequence length="365" mass="40251">MSQSPTVPVPPGGDQNLGPAVETVTWVFTSLALITVFLRLFTRLRLTRNPGWDDFWIVLAMLFNLTYTILIVVAVNAGNGRHEYYLGAQKVSNAVRWNTIAFIPGIMAFSLPKLGVAILLMRLLNPSKAQRVLMYFLTIGCIIGSILCAVLLWQQCNPPRSLWDPAIEGKCWDPSVAIDFFTFVGAFSASTDIYLALYPCTVLYKLQISVKRKVGLTPLYSRSTNAPDSKGFTTTQTIHVDSTVDLLIWTSIESSFIIVAADLPTLRPVFQVMVGGSASSQGNSGDRKQSSYKLKSLSELSSSRKKKGPKELYPTDTIDLVGQGSVERILPPARIQKKVEVDISRHDQTPWSESLGAPMDQFGEV</sequence>
<keyword evidence="3 7" id="KW-1133">Transmembrane helix</keyword>
<organism evidence="9 10">
    <name type="scientific">Imshaugia aleurites</name>
    <dbReference type="NCBI Taxonomy" id="172621"/>
    <lineage>
        <taxon>Eukaryota</taxon>
        <taxon>Fungi</taxon>
        <taxon>Dikarya</taxon>
        <taxon>Ascomycota</taxon>
        <taxon>Pezizomycotina</taxon>
        <taxon>Lecanoromycetes</taxon>
        <taxon>OSLEUM clade</taxon>
        <taxon>Lecanoromycetidae</taxon>
        <taxon>Lecanorales</taxon>
        <taxon>Lecanorineae</taxon>
        <taxon>Parmeliaceae</taxon>
        <taxon>Imshaugia</taxon>
    </lineage>
</organism>
<evidence type="ECO:0000256" key="5">
    <source>
        <dbReference type="ARBA" id="ARBA00038359"/>
    </source>
</evidence>
<proteinExistence type="inferred from homology"/>
<evidence type="ECO:0000256" key="3">
    <source>
        <dbReference type="ARBA" id="ARBA00022989"/>
    </source>
</evidence>
<accession>A0A8H3FTQ1</accession>
<feature type="region of interest" description="Disordered" evidence="6">
    <location>
        <begin position="339"/>
        <end position="365"/>
    </location>
</feature>
<evidence type="ECO:0000313" key="10">
    <source>
        <dbReference type="Proteomes" id="UP000664534"/>
    </source>
</evidence>
<comment type="similarity">
    <text evidence="5">Belongs to the SAT4 family.</text>
</comment>
<dbReference type="Proteomes" id="UP000664534">
    <property type="component" value="Unassembled WGS sequence"/>
</dbReference>
<keyword evidence="2 7" id="KW-0812">Transmembrane</keyword>
<feature type="transmembrane region" description="Helical" evidence="7">
    <location>
        <begin position="54"/>
        <end position="77"/>
    </location>
</feature>
<feature type="compositionally biased region" description="Low complexity" evidence="6">
    <location>
        <begin position="291"/>
        <end position="301"/>
    </location>
</feature>